<evidence type="ECO:0000256" key="6">
    <source>
        <dbReference type="RuleBase" id="RU003406"/>
    </source>
</evidence>
<dbReference type="PANTHER" id="PTHR11739">
    <property type="entry name" value="CITRATE SYNTHASE"/>
    <property type="match status" value="1"/>
</dbReference>
<comment type="catalytic activity">
    <reaction evidence="4">
        <text>oxaloacetate + acetyl-CoA + H2O = citrate + CoA + H(+)</text>
        <dbReference type="Rhea" id="RHEA:16845"/>
        <dbReference type="ChEBI" id="CHEBI:15377"/>
        <dbReference type="ChEBI" id="CHEBI:15378"/>
        <dbReference type="ChEBI" id="CHEBI:16452"/>
        <dbReference type="ChEBI" id="CHEBI:16947"/>
        <dbReference type="ChEBI" id="CHEBI:57287"/>
        <dbReference type="ChEBI" id="CHEBI:57288"/>
        <dbReference type="EC" id="2.3.3.16"/>
    </reaction>
</comment>
<dbReference type="PIRSF" id="PIRSF001369">
    <property type="entry name" value="Citrate_synth"/>
    <property type="match status" value="1"/>
</dbReference>
<evidence type="ECO:0000256" key="5">
    <source>
        <dbReference type="PIRNR" id="PIRNR001369"/>
    </source>
</evidence>
<dbReference type="CDD" id="cd06109">
    <property type="entry name" value="BsCS-I_like"/>
    <property type="match status" value="1"/>
</dbReference>
<dbReference type="Pfam" id="PF00285">
    <property type="entry name" value="Citrate_synt"/>
    <property type="match status" value="1"/>
</dbReference>
<evidence type="ECO:0000256" key="3">
    <source>
        <dbReference type="ARBA" id="ARBA00022679"/>
    </source>
</evidence>
<reference evidence="8" key="1">
    <citation type="journal article" date="2019" name="Int. J. Syst. Evol. Microbiol.">
        <title>The Global Catalogue of Microorganisms (GCM) 10K type strain sequencing project: providing services to taxonomists for standard genome sequencing and annotation.</title>
        <authorList>
            <consortium name="The Broad Institute Genomics Platform"/>
            <consortium name="The Broad Institute Genome Sequencing Center for Infectious Disease"/>
            <person name="Wu L."/>
            <person name="Ma J."/>
        </authorList>
    </citation>
    <scope>NUCLEOTIDE SEQUENCE [LARGE SCALE GENOMIC DNA]</scope>
    <source>
        <strain evidence="8">JCM 9377</strain>
    </source>
</reference>
<sequence length="379" mass="40764">MQTIAPRGLAGVVVTETEIGDVRGLEGFFHYRQYSAVELAEKRTFEDVWHLMIKGELPGAEQAARFAAEIAPLRRVPAEVAALLPGLARATAGGGPLDGLRAALTLVGAARGLRPVYDTDHWRRVRDALEISAVVPTLLTALHRLNQGLEPIEPRDDLPCAANYLYMLTGEDPDPRRARAIEQYLISTIDHGFNASTFTARVIASTGADLASAVVGALGALSGPLHGGAPSRALDTLDAIGAPGRIDPWIRAKVLRGERIMGFGHAVYRTEDPRSRLLREIALSFGGPLVDFAVEVESRVVEILAELKPGRELHTNVEYYAGVVMELSGLPREMFTPTFAAARVVGWSANILEQAADSKIIRPAARYVGPVPPQPVPGS</sequence>
<dbReference type="PRINTS" id="PR00143">
    <property type="entry name" value="CITRTSNTHASE"/>
</dbReference>
<keyword evidence="3 5" id="KW-0808">Transferase</keyword>
<evidence type="ECO:0000313" key="7">
    <source>
        <dbReference type="EMBL" id="GAA3203123.1"/>
    </source>
</evidence>
<dbReference type="InterPro" id="IPR016143">
    <property type="entry name" value="Citrate_synth-like_sm_a-sub"/>
</dbReference>
<name>A0ABP6Q6F7_9ACTN</name>
<dbReference type="NCBIfam" id="NF009005">
    <property type="entry name" value="PRK12350.1"/>
    <property type="match status" value="1"/>
</dbReference>
<dbReference type="EMBL" id="BAAAUV010000004">
    <property type="protein sequence ID" value="GAA3203123.1"/>
    <property type="molecule type" value="Genomic_DNA"/>
</dbReference>
<dbReference type="InterPro" id="IPR024176">
    <property type="entry name" value="Citrate_synthase_bac-typ"/>
</dbReference>
<dbReference type="Proteomes" id="UP001501237">
    <property type="component" value="Unassembled WGS sequence"/>
</dbReference>
<evidence type="ECO:0000256" key="1">
    <source>
        <dbReference type="ARBA" id="ARBA00005163"/>
    </source>
</evidence>
<dbReference type="InterPro" id="IPR016142">
    <property type="entry name" value="Citrate_synth-like_lrg_a-sub"/>
</dbReference>
<keyword evidence="8" id="KW-1185">Reference proteome</keyword>
<evidence type="ECO:0000256" key="2">
    <source>
        <dbReference type="ARBA" id="ARBA00010566"/>
    </source>
</evidence>
<protein>
    <recommendedName>
        <fullName evidence="5">Citrate synthase</fullName>
    </recommendedName>
</protein>
<dbReference type="RefSeq" id="WP_344824341.1">
    <property type="nucleotide sequence ID" value="NZ_BAAAUV010000004.1"/>
</dbReference>
<comment type="similarity">
    <text evidence="2 5 6">Belongs to the citrate synthase family.</text>
</comment>
<comment type="pathway">
    <text evidence="1">Carbohydrate metabolism; tricarboxylic acid cycle.</text>
</comment>
<dbReference type="PROSITE" id="PS00480">
    <property type="entry name" value="CITRATE_SYNTHASE"/>
    <property type="match status" value="1"/>
</dbReference>
<comment type="caution">
    <text evidence="7">The sequence shown here is derived from an EMBL/GenBank/DDBJ whole genome shotgun (WGS) entry which is preliminary data.</text>
</comment>
<accession>A0ABP6Q6F7</accession>
<dbReference type="PANTHER" id="PTHR11739:SF23">
    <property type="entry name" value="CITRATE SYNTHASE 2-RELATED"/>
    <property type="match status" value="1"/>
</dbReference>
<organism evidence="7 8">
    <name type="scientific">Actinocorallia longicatena</name>
    <dbReference type="NCBI Taxonomy" id="111803"/>
    <lineage>
        <taxon>Bacteria</taxon>
        <taxon>Bacillati</taxon>
        <taxon>Actinomycetota</taxon>
        <taxon>Actinomycetes</taxon>
        <taxon>Streptosporangiales</taxon>
        <taxon>Thermomonosporaceae</taxon>
        <taxon>Actinocorallia</taxon>
    </lineage>
</organism>
<proteinExistence type="inferred from homology"/>
<dbReference type="Gene3D" id="1.10.580.10">
    <property type="entry name" value="Citrate Synthase, domain 1"/>
    <property type="match status" value="1"/>
</dbReference>
<dbReference type="Gene3D" id="1.10.230.10">
    <property type="entry name" value="Cytochrome P450-Terp, domain 2"/>
    <property type="match status" value="1"/>
</dbReference>
<evidence type="ECO:0000313" key="8">
    <source>
        <dbReference type="Proteomes" id="UP001501237"/>
    </source>
</evidence>
<dbReference type="InterPro" id="IPR002020">
    <property type="entry name" value="Citrate_synthase"/>
</dbReference>
<dbReference type="InterPro" id="IPR019810">
    <property type="entry name" value="Citrate_synthase_AS"/>
</dbReference>
<dbReference type="SUPFAM" id="SSF48256">
    <property type="entry name" value="Citrate synthase"/>
    <property type="match status" value="1"/>
</dbReference>
<gene>
    <name evidence="7" type="ORF">GCM10010468_17070</name>
</gene>
<evidence type="ECO:0000256" key="4">
    <source>
        <dbReference type="ARBA" id="ARBA00049288"/>
    </source>
</evidence>
<dbReference type="InterPro" id="IPR036969">
    <property type="entry name" value="Citrate_synthase_sf"/>
</dbReference>